<dbReference type="GO" id="GO:0005509">
    <property type="term" value="F:calcium ion binding"/>
    <property type="evidence" value="ECO:0007669"/>
    <property type="project" value="InterPro"/>
</dbReference>
<evidence type="ECO:0000256" key="1">
    <source>
        <dbReference type="ARBA" id="ARBA00022536"/>
    </source>
</evidence>
<keyword evidence="4" id="KW-1015">Disulfide bond</keyword>
<dbReference type="EMBL" id="REGN01002472">
    <property type="protein sequence ID" value="RNA27931.1"/>
    <property type="molecule type" value="Genomic_DNA"/>
</dbReference>
<dbReference type="SUPFAM" id="SSF57184">
    <property type="entry name" value="Growth factor receptor domain"/>
    <property type="match status" value="2"/>
</dbReference>
<evidence type="ECO:0000256" key="3">
    <source>
        <dbReference type="ARBA" id="ARBA00022737"/>
    </source>
</evidence>
<dbReference type="AlphaFoldDB" id="A0A3M7RWI7"/>
<dbReference type="Gene3D" id="2.10.25.10">
    <property type="entry name" value="Laminin"/>
    <property type="match status" value="5"/>
</dbReference>
<dbReference type="InterPro" id="IPR009030">
    <property type="entry name" value="Growth_fac_rcpt_cys_sf"/>
</dbReference>
<dbReference type="Pfam" id="PF07645">
    <property type="entry name" value="EGF_CA"/>
    <property type="match status" value="4"/>
</dbReference>
<keyword evidence="1 6" id="KW-0245">EGF-like domain</keyword>
<reference evidence="8 9" key="1">
    <citation type="journal article" date="2018" name="Sci. Rep.">
        <title>Genomic signatures of local adaptation to the degree of environmental predictability in rotifers.</title>
        <authorList>
            <person name="Franch-Gras L."/>
            <person name="Hahn C."/>
            <person name="Garcia-Roger E.M."/>
            <person name="Carmona M.J."/>
            <person name="Serra M."/>
            <person name="Gomez A."/>
        </authorList>
    </citation>
    <scope>NUCLEOTIDE SEQUENCE [LARGE SCALE GENOMIC DNA]</scope>
    <source>
        <strain evidence="8">HYR1</strain>
    </source>
</reference>
<evidence type="ECO:0000256" key="5">
    <source>
        <dbReference type="ARBA" id="ARBA00023180"/>
    </source>
</evidence>
<proteinExistence type="predicted"/>
<keyword evidence="9" id="KW-1185">Reference proteome</keyword>
<dbReference type="PANTHER" id="PTHR24039">
    <property type="entry name" value="FIBRILLIN-RELATED"/>
    <property type="match status" value="1"/>
</dbReference>
<evidence type="ECO:0000313" key="8">
    <source>
        <dbReference type="EMBL" id="RNA27931.1"/>
    </source>
</evidence>
<evidence type="ECO:0000256" key="2">
    <source>
        <dbReference type="ARBA" id="ARBA00022729"/>
    </source>
</evidence>
<comment type="caution">
    <text evidence="8">The sequence shown here is derived from an EMBL/GenBank/DDBJ whole genome shotgun (WGS) entry which is preliminary data.</text>
</comment>
<feature type="domain" description="EGF-like" evidence="7">
    <location>
        <begin position="126"/>
        <end position="167"/>
    </location>
</feature>
<dbReference type="STRING" id="10195.A0A3M7RWI7"/>
<evidence type="ECO:0000313" key="9">
    <source>
        <dbReference type="Proteomes" id="UP000276133"/>
    </source>
</evidence>
<name>A0A3M7RWI7_BRAPC</name>
<keyword evidence="5" id="KW-0325">Glycoprotein</keyword>
<dbReference type="InterPro" id="IPR049883">
    <property type="entry name" value="NOTCH1_EGF-like"/>
</dbReference>
<dbReference type="InterPro" id="IPR000152">
    <property type="entry name" value="EGF-type_Asp/Asn_hydroxyl_site"/>
</dbReference>
<dbReference type="PROSITE" id="PS01187">
    <property type="entry name" value="EGF_CA"/>
    <property type="match status" value="3"/>
</dbReference>
<comment type="caution">
    <text evidence="6">Lacks conserved residue(s) required for the propagation of feature annotation.</text>
</comment>
<feature type="domain" description="EGF-like" evidence="7">
    <location>
        <begin position="45"/>
        <end position="85"/>
    </location>
</feature>
<keyword evidence="2" id="KW-0732">Signal</keyword>
<organism evidence="8 9">
    <name type="scientific">Brachionus plicatilis</name>
    <name type="common">Marine rotifer</name>
    <name type="synonym">Brachionus muelleri</name>
    <dbReference type="NCBI Taxonomy" id="10195"/>
    <lineage>
        <taxon>Eukaryota</taxon>
        <taxon>Metazoa</taxon>
        <taxon>Spiralia</taxon>
        <taxon>Gnathifera</taxon>
        <taxon>Rotifera</taxon>
        <taxon>Eurotatoria</taxon>
        <taxon>Monogononta</taxon>
        <taxon>Pseudotrocha</taxon>
        <taxon>Ploima</taxon>
        <taxon>Brachionidae</taxon>
        <taxon>Brachionus</taxon>
    </lineage>
</organism>
<dbReference type="InterPro" id="IPR000742">
    <property type="entry name" value="EGF"/>
</dbReference>
<dbReference type="SMART" id="SM00179">
    <property type="entry name" value="EGF_CA"/>
    <property type="match status" value="5"/>
</dbReference>
<protein>
    <submittedName>
        <fullName evidence="8">Fibrillin</fullName>
    </submittedName>
</protein>
<feature type="domain" description="EGF-like" evidence="7">
    <location>
        <begin position="86"/>
        <end position="125"/>
    </location>
</feature>
<keyword evidence="3" id="KW-0677">Repeat</keyword>
<dbReference type="InterPro" id="IPR018097">
    <property type="entry name" value="EGF_Ca-bd_CS"/>
</dbReference>
<dbReference type="OrthoDB" id="5983152at2759"/>
<evidence type="ECO:0000256" key="4">
    <source>
        <dbReference type="ARBA" id="ARBA00023157"/>
    </source>
</evidence>
<dbReference type="CDD" id="cd00054">
    <property type="entry name" value="EGF_CA"/>
    <property type="match status" value="3"/>
</dbReference>
<dbReference type="Pfam" id="PF12947">
    <property type="entry name" value="EGF_3"/>
    <property type="match status" value="1"/>
</dbReference>
<sequence>MEQTTVPQIIFNCFMGTISYLAFGRKSVMPWNRLVRAFFYDFYTNINECVMKSDNCSLNANCINLIGSFKCQCHPGFQGDGYICEDIDECLLINDCPWNTECQNTRGSYECRCPLGFKMVDQECKEINECAQETHNCVGEHVLCQNLLGSFECVCEPGYAMYNGSCHDINECHAVVNPCGLKTQKCINTDGSYLCECKSLNRKDNTCALVEKNQSCPQGFYSLNNKCLDLNECHLNLHDCESDASCVNTLGSYYCKCGHGFMIDQLNRCRDWCSINLVAIVVFSKIDNIKRKN</sequence>
<dbReference type="Proteomes" id="UP000276133">
    <property type="component" value="Unassembled WGS sequence"/>
</dbReference>
<accession>A0A3M7RWI7</accession>
<dbReference type="InterPro" id="IPR001881">
    <property type="entry name" value="EGF-like_Ca-bd_dom"/>
</dbReference>
<gene>
    <name evidence="8" type="ORF">BpHYR1_013492</name>
</gene>
<evidence type="ECO:0000256" key="6">
    <source>
        <dbReference type="PROSITE-ProRule" id="PRU00076"/>
    </source>
</evidence>
<dbReference type="FunFam" id="2.10.25.10:FF:000038">
    <property type="entry name" value="Fibrillin 2"/>
    <property type="match status" value="3"/>
</dbReference>
<feature type="domain" description="EGF-like" evidence="7">
    <location>
        <begin position="229"/>
        <end position="270"/>
    </location>
</feature>
<evidence type="ECO:0000259" key="7">
    <source>
        <dbReference type="PROSITE" id="PS50026"/>
    </source>
</evidence>
<dbReference type="PANTHER" id="PTHR24039:SF53">
    <property type="entry name" value="EGF-LIKE DOMAIN-CONTAINING PROTEIN"/>
    <property type="match status" value="1"/>
</dbReference>
<dbReference type="PROSITE" id="PS01186">
    <property type="entry name" value="EGF_2"/>
    <property type="match status" value="4"/>
</dbReference>
<dbReference type="InterPro" id="IPR024731">
    <property type="entry name" value="NELL2-like_EGF"/>
</dbReference>
<feature type="domain" description="EGF-like" evidence="7">
    <location>
        <begin position="168"/>
        <end position="208"/>
    </location>
</feature>
<dbReference type="FunFam" id="2.10.25.10:FF:000005">
    <property type="entry name" value="Fibrillin 2"/>
    <property type="match status" value="1"/>
</dbReference>
<dbReference type="SMART" id="SM00181">
    <property type="entry name" value="EGF"/>
    <property type="match status" value="5"/>
</dbReference>
<dbReference type="PROSITE" id="PS50026">
    <property type="entry name" value="EGF_3"/>
    <property type="match status" value="5"/>
</dbReference>
<dbReference type="PROSITE" id="PS00010">
    <property type="entry name" value="ASX_HYDROXYL"/>
    <property type="match status" value="5"/>
</dbReference>